<evidence type="ECO:0000313" key="1">
    <source>
        <dbReference type="EMBL" id="KEQ98226.1"/>
    </source>
</evidence>
<keyword evidence="2" id="KW-1185">Reference proteome</keyword>
<dbReference type="RefSeq" id="XP_013347031.1">
    <property type="nucleotide sequence ID" value="XM_013491577.1"/>
</dbReference>
<dbReference type="Proteomes" id="UP000030641">
    <property type="component" value="Unassembled WGS sequence"/>
</dbReference>
<sequence>MDGRSNPALAGNFRQAGTKPRLARTCIRNGHRRSRDELLPPNWTRAYMCNFEGKLASARKCHGWCLQTTRSHSCNARSISASHKHRSRGRSCLLYQGTLSSRLPISYALPLSSLDTKVPLCLSQSVATSAVMTKAVQEIRKTSVGRSTRLLVSKNRANEMASDDLDIEQISMGYDKADCTSAIIMLAANLVSVKWTLDSCLNSTMHY</sequence>
<proteinExistence type="predicted"/>
<reference evidence="1 2" key="1">
    <citation type="journal article" date="2014" name="BMC Genomics">
        <title>Genome sequencing of four Aureobasidium pullulans varieties: biotechnological potential, stress tolerance, and description of new species.</title>
        <authorList>
            <person name="Gostin Ar C."/>
            <person name="Ohm R.A."/>
            <person name="Kogej T."/>
            <person name="Sonjak S."/>
            <person name="Turk M."/>
            <person name="Zajc J."/>
            <person name="Zalar P."/>
            <person name="Grube M."/>
            <person name="Sun H."/>
            <person name="Han J."/>
            <person name="Sharma A."/>
            <person name="Chiniquy J."/>
            <person name="Ngan C.Y."/>
            <person name="Lipzen A."/>
            <person name="Barry K."/>
            <person name="Grigoriev I.V."/>
            <person name="Gunde-Cimerman N."/>
        </authorList>
    </citation>
    <scope>NUCLEOTIDE SEQUENCE [LARGE SCALE GENOMIC DNA]</scope>
    <source>
        <strain evidence="1 2">EXF-2481</strain>
    </source>
</reference>
<accession>A0A074ZI40</accession>
<dbReference type="GeneID" id="25368296"/>
<dbReference type="EMBL" id="KL584752">
    <property type="protein sequence ID" value="KEQ98226.1"/>
    <property type="molecule type" value="Genomic_DNA"/>
</dbReference>
<dbReference type="HOGENOM" id="CLU_1326149_0_0_1"/>
<gene>
    <name evidence="1" type="ORF">AUEXF2481DRAFT_474046</name>
</gene>
<organism evidence="1 2">
    <name type="scientific">Aureobasidium subglaciale (strain EXF-2481)</name>
    <name type="common">Aureobasidium pullulans var. subglaciale</name>
    <dbReference type="NCBI Taxonomy" id="1043005"/>
    <lineage>
        <taxon>Eukaryota</taxon>
        <taxon>Fungi</taxon>
        <taxon>Dikarya</taxon>
        <taxon>Ascomycota</taxon>
        <taxon>Pezizomycotina</taxon>
        <taxon>Dothideomycetes</taxon>
        <taxon>Dothideomycetidae</taxon>
        <taxon>Dothideales</taxon>
        <taxon>Saccotheciaceae</taxon>
        <taxon>Aureobasidium</taxon>
    </lineage>
</organism>
<protein>
    <submittedName>
        <fullName evidence="1">Uncharacterized protein</fullName>
    </submittedName>
</protein>
<dbReference type="InParanoid" id="A0A074ZI40"/>
<name>A0A074ZI40_AURSE</name>
<evidence type="ECO:0000313" key="2">
    <source>
        <dbReference type="Proteomes" id="UP000030641"/>
    </source>
</evidence>
<dbReference type="AlphaFoldDB" id="A0A074ZI40"/>